<name>A0A3B1DP85_9ZZZZ</name>
<organism evidence="1">
    <name type="scientific">hydrothermal vent metagenome</name>
    <dbReference type="NCBI Taxonomy" id="652676"/>
    <lineage>
        <taxon>unclassified sequences</taxon>
        <taxon>metagenomes</taxon>
        <taxon>ecological metagenomes</taxon>
    </lineage>
</organism>
<protein>
    <submittedName>
        <fullName evidence="1">Uncharacterized protein</fullName>
    </submittedName>
</protein>
<gene>
    <name evidence="1" type="ORF">MNBD_PLANCTO02-3052</name>
</gene>
<dbReference type="SUPFAM" id="SSF101908">
    <property type="entry name" value="Putative isomerase YbhE"/>
    <property type="match status" value="1"/>
</dbReference>
<proteinExistence type="predicted"/>
<dbReference type="InterPro" id="IPR013211">
    <property type="entry name" value="LVIVD"/>
</dbReference>
<sequence>MKKKDLKNLSICFTVLLALTSNAVSGANNFQINRSKKTTLKKITLKKPAPFTEEKLVSHVFSLTKNYLRDFQHPQTHVLYGARLSTKRGWTSPEDVKKELPKPWGYGSRIADTGLHCGHLLVALLDAYEARPDPMLKKNIADTFAAIKLIGSLPETNPKPNKPALTGLVPRGPHPDDMTAYYDDSSMDQHTTYIISLAKYAKSSLASKEEKVWIRKSLGQVGRRLEKNGWSIKRADGKTEAHVGFAWTGFHSDHASILLPAIYGLYVGTGDRHWLTTYEKFLAEKKRLRWKQLHPGPHVKINGHPIYANQNAFRVNALYSMETKNRRKVVLSGLLKQMAEMQMERDFPGTMYTRFHTAKQWRKLQKDSGWKEKNLHGCNAAWGKFQPAMLSQGGLPVLAHVRFPLGGFHMVMLSENPEMIQQNLDQIWKMLTTVDLKKVSAGETNYLFTVVALHTYAFYFRHQELFSANPAPQQIKNKKWGKELSLVKNAGIGATMDVAIDGTYAFAIGKRTLSVLDIANPIKPHVVGTLSGLGHVRQIIVHKSIAYITSREDGLFIVSLKKIKQPRLIAHYDTIEFATGVAISGNVLFVACRNYGVELIDVTLPNAPVHLSTVRTGEAQSVVARGRWLYVGVWATSELITVDVQNPRQPKIKSRVLLDGFGDGVDVQGNYLFAATGHHSRKEAHRTPDAPGFGKGHGLEIFDISNPASPQFISRVKFPRLYRMGNDMWGVTVVGDYAFVADTHNGIFVVDISNKKMPKISAHRKLSYNKSHKTYAFVGGLSLTKDFIYVAGGETDLHVVAAPHMAHLVVKEPATPPTILPPQRDTHNQRFQVYRPDGQVHAVAFQGDRAIVACGSDGVHIAKLFPVITFVSQLKTKGFVTDVAVSKEQILIAAGTDGLLICKMSPQGRLIQQGKYHVKGKAIKQVEVPVAGKYAMVQVGANNLHIVDISNSAFPKRVLNERKHGLLYGDQMMRGLAENRYACAFWHVSGLHWFDMKSKPHPTYSGDNIPMRIGAINGLIEYQGKTLATTRRGYVLFDRQDRRQPKDISVQRIEKLRHHLGTPTIFGNILYAANRVTGTVTVTDISDVTKPKLVEQFILPGNPGRVIIHKGSMVIPDGYHGLLIAKIKK</sequence>
<evidence type="ECO:0000313" key="1">
    <source>
        <dbReference type="EMBL" id="VAX38673.1"/>
    </source>
</evidence>
<dbReference type="EMBL" id="UOGL01000242">
    <property type="protein sequence ID" value="VAX38673.1"/>
    <property type="molecule type" value="Genomic_DNA"/>
</dbReference>
<dbReference type="AlphaFoldDB" id="A0A3B1DP85"/>
<dbReference type="InterPro" id="IPR011048">
    <property type="entry name" value="Haem_d1_sf"/>
</dbReference>
<accession>A0A3B1DP85</accession>
<reference evidence="1" key="1">
    <citation type="submission" date="2018-06" db="EMBL/GenBank/DDBJ databases">
        <authorList>
            <person name="Zhirakovskaya E."/>
        </authorList>
    </citation>
    <scope>NUCLEOTIDE SEQUENCE</scope>
</reference>
<dbReference type="SUPFAM" id="SSF51004">
    <property type="entry name" value="C-terminal (heme d1) domain of cytochrome cd1-nitrite reductase"/>
    <property type="match status" value="1"/>
</dbReference>
<dbReference type="Pfam" id="PF08309">
    <property type="entry name" value="LVIVD"/>
    <property type="match status" value="6"/>
</dbReference>